<dbReference type="EMBL" id="BLLK01000022">
    <property type="protein sequence ID" value="GFH46912.1"/>
    <property type="molecule type" value="Genomic_DNA"/>
</dbReference>
<dbReference type="GO" id="GO:0016887">
    <property type="term" value="F:ATP hydrolysis activity"/>
    <property type="evidence" value="ECO:0007669"/>
    <property type="project" value="InterPro"/>
</dbReference>
<dbReference type="FunFam" id="3.40.50.300:FF:000018">
    <property type="entry name" value="Cell division control 48"/>
    <property type="match status" value="1"/>
</dbReference>
<feature type="region of interest" description="Disordered" evidence="4">
    <location>
        <begin position="132"/>
        <end position="158"/>
    </location>
</feature>
<dbReference type="AlphaFoldDB" id="A0AAD3CIY5"/>
<dbReference type="InterPro" id="IPR003593">
    <property type="entry name" value="AAA+_ATPase"/>
</dbReference>
<dbReference type="PANTHER" id="PTHR23077">
    <property type="entry name" value="AAA-FAMILY ATPASE"/>
    <property type="match status" value="1"/>
</dbReference>
<evidence type="ECO:0000256" key="4">
    <source>
        <dbReference type="SAM" id="MobiDB-lite"/>
    </source>
</evidence>
<dbReference type="Proteomes" id="UP001054902">
    <property type="component" value="Unassembled WGS sequence"/>
</dbReference>
<gene>
    <name evidence="6" type="ORF">CTEN210_03386</name>
</gene>
<evidence type="ECO:0000256" key="3">
    <source>
        <dbReference type="ARBA" id="ARBA00022840"/>
    </source>
</evidence>
<keyword evidence="2" id="KW-0547">Nucleotide-binding</keyword>
<keyword evidence="1" id="KW-0677">Repeat</keyword>
<dbReference type="InterPro" id="IPR050168">
    <property type="entry name" value="AAA_ATPase_domain"/>
</dbReference>
<dbReference type="InterPro" id="IPR041569">
    <property type="entry name" value="AAA_lid_3"/>
</dbReference>
<dbReference type="PANTHER" id="PTHR23077:SF27">
    <property type="entry name" value="ATPASE FAMILY GENE 2 PROTEIN HOMOLOG A"/>
    <property type="match status" value="1"/>
</dbReference>
<evidence type="ECO:0000256" key="2">
    <source>
        <dbReference type="ARBA" id="ARBA00022741"/>
    </source>
</evidence>
<dbReference type="PROSITE" id="PS00674">
    <property type="entry name" value="AAA"/>
    <property type="match status" value="1"/>
</dbReference>
<comment type="caution">
    <text evidence="6">The sequence shown here is derived from an EMBL/GenBank/DDBJ whole genome shotgun (WGS) entry which is preliminary data.</text>
</comment>
<dbReference type="CDD" id="cd19511">
    <property type="entry name" value="RecA-like_CDC48_r2-like"/>
    <property type="match status" value="1"/>
</dbReference>
<dbReference type="InterPro" id="IPR003960">
    <property type="entry name" value="ATPase_AAA_CS"/>
</dbReference>
<evidence type="ECO:0000313" key="7">
    <source>
        <dbReference type="Proteomes" id="UP001054902"/>
    </source>
</evidence>
<organism evidence="6 7">
    <name type="scientific">Chaetoceros tenuissimus</name>
    <dbReference type="NCBI Taxonomy" id="426638"/>
    <lineage>
        <taxon>Eukaryota</taxon>
        <taxon>Sar</taxon>
        <taxon>Stramenopiles</taxon>
        <taxon>Ochrophyta</taxon>
        <taxon>Bacillariophyta</taxon>
        <taxon>Coscinodiscophyceae</taxon>
        <taxon>Chaetocerotophycidae</taxon>
        <taxon>Chaetocerotales</taxon>
        <taxon>Chaetocerotaceae</taxon>
        <taxon>Chaetoceros</taxon>
    </lineage>
</organism>
<dbReference type="SUPFAM" id="SSF52540">
    <property type="entry name" value="P-loop containing nucleoside triphosphate hydrolases"/>
    <property type="match status" value="2"/>
</dbReference>
<evidence type="ECO:0000259" key="5">
    <source>
        <dbReference type="SMART" id="SM00382"/>
    </source>
</evidence>
<dbReference type="GO" id="GO:0005524">
    <property type="term" value="F:ATP binding"/>
    <property type="evidence" value="ECO:0007669"/>
    <property type="project" value="UniProtKB-KW"/>
</dbReference>
<sequence>MAKKKKSKSSQNTPQKTPPRHEQLEHEEDDSIQKYDAIALSIPSDCFMRKSCKNITEENERIIYIHETDAREFNVRNGDDTLVVQIDVKDDRGPASMRKKEAWSPSHASVTKNDGNISFICIAKVQIPSASNERGQNNKFASPNGKKTNFPKEGEARLMPPSLTIGKEEALPVNEETPMVLTPTILSTPSSAKKSFTFEGFVSSPSPSKTSTPLKRQTIKKYIALISLQKAGAALKSICGDAKKISLALDDPDTCYFTTDMLQKSSKIIEKMITAFCNQKYFCVNETITISFQGKKLRFKITAISFHEESTDDIDLDKILTPMENLDIQDNSINIEKEQSLADKINEDLQNESLKLGRITYNTTLSFNFMTKDIIMGSETKETDLKITNTKLVAGLDDIQSKLKSFLVPTLYHPEHFPRNGPIRAKRGLLLHGSSGCGKSLLADQIALDMHGQTLEDSDFIVEVEKVNCASIQSSISIVGEAEKKLAKLFERGEKRAIEKKVSTLIILDDIHLICPRRGASGQAAGVERVASTLLALMDGIGHLSVSDAEQSGNVVVLAITSNPSSLDPALRRAGRLDTEIEIPSPDEKAKAEIFKFCLDKLSSDNIATPDLSETDFTTLSRSAKGFTGADCTLSIKEAVRMSISKDGNSSENDQIHLSLAIIKKAIFATKPSAIKAVTVEIPKVPWDSIGGMDSVKRSLREAIELPMTHGHLFKALKIPPPRGVLLYGPPGCSKTLMARALASEGNMNFLAVKGPELLSKWLGESERALAALFRRARLASPCVIFFDEIDAIASKRGSSEGAGGERMLSQLLTEIDGCTTSSYASKDGKQVRIVVVGATNRPDILDPALTRPGRIDRMIYVGVPESGTRKAIFDLQLKGKSHDPTIDLDVLASATEGYSGAEIVSISRESALFAIEESDERIDSVPMISMKHLQKAIDGTRKQITPAMIEFYKSFGKKAVH</sequence>
<dbReference type="SMART" id="SM00382">
    <property type="entry name" value="AAA"/>
    <property type="match status" value="2"/>
</dbReference>
<keyword evidence="3" id="KW-0067">ATP-binding</keyword>
<evidence type="ECO:0000256" key="1">
    <source>
        <dbReference type="ARBA" id="ARBA00022737"/>
    </source>
</evidence>
<reference evidence="6 7" key="1">
    <citation type="journal article" date="2021" name="Sci. Rep.">
        <title>The genome of the diatom Chaetoceros tenuissimus carries an ancient integrated fragment of an extant virus.</title>
        <authorList>
            <person name="Hongo Y."/>
            <person name="Kimura K."/>
            <person name="Takaki Y."/>
            <person name="Yoshida Y."/>
            <person name="Baba S."/>
            <person name="Kobayashi G."/>
            <person name="Nagasaki K."/>
            <person name="Hano T."/>
            <person name="Tomaru Y."/>
        </authorList>
    </citation>
    <scope>NUCLEOTIDE SEQUENCE [LARGE SCALE GENOMIC DNA]</scope>
    <source>
        <strain evidence="6 7">NIES-3715</strain>
    </source>
</reference>
<dbReference type="GO" id="GO:0005737">
    <property type="term" value="C:cytoplasm"/>
    <property type="evidence" value="ECO:0007669"/>
    <property type="project" value="TreeGrafter"/>
</dbReference>
<dbReference type="InterPro" id="IPR027417">
    <property type="entry name" value="P-loop_NTPase"/>
</dbReference>
<feature type="compositionally biased region" description="Polar residues" evidence="4">
    <location>
        <begin position="132"/>
        <end position="147"/>
    </location>
</feature>
<dbReference type="Gene3D" id="3.40.50.300">
    <property type="entry name" value="P-loop containing nucleotide triphosphate hydrolases"/>
    <property type="match status" value="2"/>
</dbReference>
<proteinExistence type="predicted"/>
<protein>
    <recommendedName>
        <fullName evidence="5">AAA+ ATPase domain-containing protein</fullName>
    </recommendedName>
</protein>
<evidence type="ECO:0000313" key="6">
    <source>
        <dbReference type="EMBL" id="GFH46912.1"/>
    </source>
</evidence>
<keyword evidence="7" id="KW-1185">Reference proteome</keyword>
<dbReference type="InterPro" id="IPR003959">
    <property type="entry name" value="ATPase_AAA_core"/>
</dbReference>
<name>A0AAD3CIY5_9STRA</name>
<accession>A0AAD3CIY5</accession>
<feature type="domain" description="AAA+ ATPase" evidence="5">
    <location>
        <begin position="425"/>
        <end position="587"/>
    </location>
</feature>
<feature type="domain" description="AAA+ ATPase" evidence="5">
    <location>
        <begin position="721"/>
        <end position="866"/>
    </location>
</feature>
<dbReference type="Pfam" id="PF00004">
    <property type="entry name" value="AAA"/>
    <property type="match status" value="2"/>
</dbReference>
<feature type="region of interest" description="Disordered" evidence="4">
    <location>
        <begin position="1"/>
        <end position="31"/>
    </location>
</feature>
<dbReference type="Pfam" id="PF17862">
    <property type="entry name" value="AAA_lid_3"/>
    <property type="match status" value="1"/>
</dbReference>
<dbReference type="Gene3D" id="1.10.8.60">
    <property type="match status" value="2"/>
</dbReference>